<dbReference type="InterPro" id="IPR001150">
    <property type="entry name" value="Gly_radical"/>
</dbReference>
<dbReference type="SUPFAM" id="SSF51998">
    <property type="entry name" value="PFL-like glycyl radical enzymes"/>
    <property type="match status" value="1"/>
</dbReference>
<dbReference type="PANTHER" id="PTHR43641">
    <property type="entry name" value="FORMATE ACETYLTRANSFERASE 3-RELATED"/>
    <property type="match status" value="1"/>
</dbReference>
<dbReference type="Gene3D" id="3.20.70.20">
    <property type="match status" value="1"/>
</dbReference>
<dbReference type="PANTHER" id="PTHR43641:SF2">
    <property type="entry name" value="DEHYDRATASE YBIW-RELATED"/>
    <property type="match status" value="1"/>
</dbReference>
<name>A0A0F9YFW5_9ZZZZ</name>
<dbReference type="PROSITE" id="PS51149">
    <property type="entry name" value="GLY_RADICAL_2"/>
    <property type="match status" value="1"/>
</dbReference>
<gene>
    <name evidence="5" type="ORF">LCGC14_0015680</name>
</gene>
<protein>
    <recommendedName>
        <fullName evidence="6">PFL domain-containing protein</fullName>
    </recommendedName>
</protein>
<reference evidence="5" key="1">
    <citation type="journal article" date="2015" name="Nature">
        <title>Complex archaea that bridge the gap between prokaryotes and eukaryotes.</title>
        <authorList>
            <person name="Spang A."/>
            <person name="Saw J.H."/>
            <person name="Jorgensen S.L."/>
            <person name="Zaremba-Niedzwiedzka K."/>
            <person name="Martijn J."/>
            <person name="Lind A.E."/>
            <person name="van Eijk R."/>
            <person name="Schleper C."/>
            <person name="Guy L."/>
            <person name="Ettema T.J."/>
        </authorList>
    </citation>
    <scope>NUCLEOTIDE SEQUENCE</scope>
</reference>
<keyword evidence="2" id="KW-0456">Lyase</keyword>
<evidence type="ECO:0000313" key="5">
    <source>
        <dbReference type="EMBL" id="KKO11092.1"/>
    </source>
</evidence>
<comment type="caution">
    <text evidence="5">The sequence shown here is derived from an EMBL/GenBank/DDBJ whole genome shotgun (WGS) entry which is preliminary data.</text>
</comment>
<evidence type="ECO:0000256" key="1">
    <source>
        <dbReference type="ARBA" id="ARBA00022818"/>
    </source>
</evidence>
<dbReference type="Pfam" id="PF02901">
    <property type="entry name" value="PFL-like"/>
    <property type="match status" value="1"/>
</dbReference>
<dbReference type="GO" id="GO:0005829">
    <property type="term" value="C:cytosol"/>
    <property type="evidence" value="ECO:0007669"/>
    <property type="project" value="TreeGrafter"/>
</dbReference>
<dbReference type="EMBL" id="LAZR01000003">
    <property type="protein sequence ID" value="KKO11092.1"/>
    <property type="molecule type" value="Genomic_DNA"/>
</dbReference>
<keyword evidence="1" id="KW-0556">Organic radical</keyword>
<dbReference type="InterPro" id="IPR051215">
    <property type="entry name" value="GRE"/>
</dbReference>
<feature type="domain" description="Glycine radical" evidence="3">
    <location>
        <begin position="576"/>
        <end position="696"/>
    </location>
</feature>
<evidence type="ECO:0000259" key="3">
    <source>
        <dbReference type="PROSITE" id="PS51149"/>
    </source>
</evidence>
<dbReference type="Pfam" id="PF01228">
    <property type="entry name" value="Gly_radical"/>
    <property type="match status" value="1"/>
</dbReference>
<organism evidence="5">
    <name type="scientific">marine sediment metagenome</name>
    <dbReference type="NCBI Taxonomy" id="412755"/>
    <lineage>
        <taxon>unclassified sequences</taxon>
        <taxon>metagenomes</taxon>
        <taxon>ecological metagenomes</taxon>
    </lineage>
</organism>
<evidence type="ECO:0008006" key="6">
    <source>
        <dbReference type="Google" id="ProtNLM"/>
    </source>
</evidence>
<dbReference type="InterPro" id="IPR004184">
    <property type="entry name" value="PFL_dom"/>
</dbReference>
<dbReference type="PROSITE" id="PS51554">
    <property type="entry name" value="PFL"/>
    <property type="match status" value="1"/>
</dbReference>
<accession>A0A0F9YFW5</accession>
<proteinExistence type="predicted"/>
<dbReference type="GO" id="GO:0016829">
    <property type="term" value="F:lyase activity"/>
    <property type="evidence" value="ECO:0007669"/>
    <property type="project" value="UniProtKB-KW"/>
</dbReference>
<sequence>MSPGAPAASKAETKKITHTLRLAEWFEAMVAETPISVATDESDHIVGPSHMAFERAEELVPEAWGADGFHCPFGTKQLMELGFAGIASTAAANAEKLDGQPKCFLQVIARCYEAACRYAQSWSDAAADAADAAVGDDRVRLTRIADACSSLGAGPPDSLLEAAQLLWFGLAMRNGSVTSPPGRLDQYLQPFYVADLARGEITPEFAQQLIDELFTKIDTIFTGDGLMNLVVGGVDADGNDATNEMSMMMLDAATRLVIACPQMNIRIHDRSPEAFRRKATELQLAPTGGCSILNDEVIIPAMVAEGIPLDLARNYCCDGCNELLFDGESLIDFTAAEAAKSFERALFNGRECPLPEGVVPRARYHYAVDEPSELGIGDHRGPETGDFTTMTSFDELFEAFQGQYLHSVTKTLDSFCSSVLNNRAEMVSAPFFAGTFPECLATGEDPMTGGARWQTFMIFSGSIPTAADGLAAVKKVVFEDHACTPGELLAALEADWEGYEPLRKRCMAAPRFGNDDPYVDDIAAEIVRRFDTTVREYKHELGFPLHPALFCHTFNMISMALGATPDGRRRGDAVAEHFSPVPGRALSGPTAVINSMTKAPIDRMVGTAVTHISLSRAALGTPAQASVVVRTLVDTALKMGLTVINLPIYDVQQMIDAQKNPEQHADLMVRVWGFSDRFNMLDSRLQDHLIARALTS</sequence>
<evidence type="ECO:0000259" key="4">
    <source>
        <dbReference type="PROSITE" id="PS51554"/>
    </source>
</evidence>
<feature type="domain" description="PFL" evidence="4">
    <location>
        <begin position="1"/>
        <end position="569"/>
    </location>
</feature>
<dbReference type="AlphaFoldDB" id="A0A0F9YFW5"/>
<evidence type="ECO:0000256" key="2">
    <source>
        <dbReference type="ARBA" id="ARBA00023239"/>
    </source>
</evidence>